<feature type="region of interest" description="Disordered" evidence="1">
    <location>
        <begin position="609"/>
        <end position="628"/>
    </location>
</feature>
<feature type="domain" description="DUF8208" evidence="3">
    <location>
        <begin position="157"/>
        <end position="530"/>
    </location>
</feature>
<feature type="region of interest" description="Disordered" evidence="1">
    <location>
        <begin position="737"/>
        <end position="821"/>
    </location>
</feature>
<protein>
    <recommendedName>
        <fullName evidence="3">DUF8208 domain-containing protein</fullName>
    </recommendedName>
</protein>
<evidence type="ECO:0000256" key="1">
    <source>
        <dbReference type="SAM" id="MobiDB-lite"/>
    </source>
</evidence>
<dbReference type="AlphaFoldDB" id="A0AA97DB31"/>
<dbReference type="InterPro" id="IPR058521">
    <property type="entry name" value="DUF8208"/>
</dbReference>
<evidence type="ECO:0000313" key="4">
    <source>
        <dbReference type="EMBL" id="WOC32365.1"/>
    </source>
</evidence>
<feature type="compositionally biased region" description="Polar residues" evidence="1">
    <location>
        <begin position="642"/>
        <end position="653"/>
    </location>
</feature>
<keyword evidence="2" id="KW-1133">Transmembrane helix</keyword>
<accession>A0AA97DB31</accession>
<keyword evidence="2" id="KW-0472">Membrane</keyword>
<evidence type="ECO:0000256" key="2">
    <source>
        <dbReference type="SAM" id="Phobius"/>
    </source>
</evidence>
<dbReference type="Pfam" id="PF26635">
    <property type="entry name" value="DUF8208"/>
    <property type="match status" value="1"/>
</dbReference>
<proteinExistence type="predicted"/>
<feature type="region of interest" description="Disordered" evidence="1">
    <location>
        <begin position="642"/>
        <end position="693"/>
    </location>
</feature>
<feature type="transmembrane region" description="Helical" evidence="2">
    <location>
        <begin position="182"/>
        <end position="203"/>
    </location>
</feature>
<dbReference type="RefSeq" id="WP_316935027.1">
    <property type="nucleotide sequence ID" value="NZ_CP135996.1"/>
</dbReference>
<feature type="compositionally biased region" description="Low complexity" evidence="1">
    <location>
        <begin position="752"/>
        <end position="767"/>
    </location>
</feature>
<name>A0AA97DB31_9FIRM</name>
<feature type="transmembrane region" description="Helical" evidence="2">
    <location>
        <begin position="483"/>
        <end position="505"/>
    </location>
</feature>
<dbReference type="Proteomes" id="UP001300604">
    <property type="component" value="Chromosome"/>
</dbReference>
<gene>
    <name evidence="4" type="ORF">PXC00_00425</name>
</gene>
<reference evidence="5" key="2">
    <citation type="submission" date="2024-06" db="EMBL/GenBank/DDBJ databases">
        <title>Caproicibacterium argilliputei sp. nov, a novel caproic acid producing anaerobic bacterium isolated from pit mud.</title>
        <authorList>
            <person name="Zeng C."/>
        </authorList>
    </citation>
    <scope>NUCLEOTIDE SEQUENCE [LARGE SCALE GENOMIC DNA]</scope>
    <source>
        <strain evidence="5">ZCY20-5</strain>
    </source>
</reference>
<evidence type="ECO:0000313" key="5">
    <source>
        <dbReference type="Proteomes" id="UP001300604"/>
    </source>
</evidence>
<organism evidence="4 5">
    <name type="scientific">Caproicibacterium argilliputei</name>
    <dbReference type="NCBI Taxonomy" id="3030016"/>
    <lineage>
        <taxon>Bacteria</taxon>
        <taxon>Bacillati</taxon>
        <taxon>Bacillota</taxon>
        <taxon>Clostridia</taxon>
        <taxon>Eubacteriales</taxon>
        <taxon>Oscillospiraceae</taxon>
        <taxon>Caproicibacterium</taxon>
    </lineage>
</organism>
<reference evidence="4 5" key="1">
    <citation type="submission" date="2024-06" db="EMBL/GenBank/DDBJ databases">
        <title>Caproicibacterium argilliputei sp. nov, a novel caproic acid producing anaerobic bacterium isolated from pit mud.</title>
        <authorList>
            <person name="Xia S."/>
        </authorList>
    </citation>
    <scope>NUCLEOTIDE SEQUENCE [LARGE SCALE GENOMIC DNA]</scope>
    <source>
        <strain evidence="4 5">ZCY20-5</strain>
    </source>
</reference>
<keyword evidence="2" id="KW-0812">Transmembrane</keyword>
<dbReference type="InterPro" id="IPR058066">
    <property type="entry name" value="pXO2-14_N"/>
</dbReference>
<keyword evidence="5" id="KW-1185">Reference proteome</keyword>
<feature type="compositionally biased region" description="Polar residues" evidence="1">
    <location>
        <begin position="768"/>
        <end position="777"/>
    </location>
</feature>
<evidence type="ECO:0000259" key="3">
    <source>
        <dbReference type="Pfam" id="PF26635"/>
    </source>
</evidence>
<reference evidence="5" key="3">
    <citation type="submission" date="2024-06" db="EMBL/GenBank/DDBJ databases">
        <authorList>
            <person name="Zeng C."/>
        </authorList>
    </citation>
    <scope>NUCLEOTIDE SEQUENCE [LARGE SCALE GENOMIC DNA]</scope>
    <source>
        <strain evidence="5">ZCY20-5</strain>
    </source>
</reference>
<feature type="transmembrane region" description="Helical" evidence="2">
    <location>
        <begin position="441"/>
        <end position="463"/>
    </location>
</feature>
<feature type="compositionally biased region" description="Low complexity" evidence="1">
    <location>
        <begin position="803"/>
        <end position="818"/>
    </location>
</feature>
<dbReference type="NCBIfam" id="NF045890">
    <property type="entry name" value="conj_pls20_p028"/>
    <property type="match status" value="1"/>
</dbReference>
<dbReference type="EMBL" id="CP135996">
    <property type="protein sequence ID" value="WOC32365.1"/>
    <property type="molecule type" value="Genomic_DNA"/>
</dbReference>
<sequence>MKQFKRIKPPQYSLKARQATQKRRFFCHQAGKFCLALLLVCLLSGMLAVGVHAGNAPNIDTNQYKGISAVTDKANEVMNGPGGSWTKGDMANSVIALHQQLDSSLPQNNILSYPFRLLGWLLACGMGMIDDALSFVVLSVFKFLSGKLTGSSQLDKQLSDGLFQGSGFYAQGQKGGDLLQRFSGIGMALMAAALVLLGIQVVAKPQHIKDAARHIFEGVLISVSIPALVAAGLAVTVSLVSVAGIDQNTTMGSAIVAQNITDVFYYERAGMATDKSSGALITTKNGSQTKNRNDYLDSNNTKSPDNQNNPNLMQIYGIHPTEFVDSKTVCEDTDPKTLTQHVVFWETKLSSQRKGNAVVQYLDNRWDGAVAGNKISILSEEYYRYKVDWLNMYVALLVTGFVLLMAGIKWVRIMFELGIKQGLTQLLAVTDLRTMQRTKQALQSILGSLAALFGTTFMLTFYMAANTWISNITIPLPNGLPGILSSIFGILAKIILEIGLAWITIDGPDIFEKIFGIDVGVKDSMRTLYGLQSVGRATRGVHNGIFGSRVPNGQGGMVRVGGLFGQHGAASHLAQAGRGAVSFGGNVVSGAASAASALGGWGAGKRAARQALRQTSGNKAAGGQAAASPNLQANHLTAGQLNVTGTGNAQGVSPKNADGRQSAGQSQTQQRSSLQNAAVSPQRAFGGHGARTAATGQTASSVASILSGSPSGGNFSSAASRFANVAATPVMNPIVNAPLPTTKPAGANQSKPAAATRRSSSPSTVTRNTGPLQTTSAGRPATPAMPVNRNARPVQPRMSAPYASTTAAAGGNNSGSGSLPPLRGNGQTLSQHLGGQVQQAGGFIRQRTASLVKDNQGNLKKNAATRPYRAAKSAYDYAYNGAITRAQKKGK</sequence>
<feature type="transmembrane region" description="Helical" evidence="2">
    <location>
        <begin position="390"/>
        <end position="411"/>
    </location>
</feature>
<feature type="transmembrane region" description="Helical" evidence="2">
    <location>
        <begin position="215"/>
        <end position="243"/>
    </location>
</feature>
<feature type="region of interest" description="Disordered" evidence="1">
    <location>
        <begin position="281"/>
        <end position="310"/>
    </location>
</feature>
<dbReference type="KEGG" id="carl:PXC00_00425"/>
<feature type="compositionally biased region" description="Polar residues" evidence="1">
    <location>
        <begin position="662"/>
        <end position="679"/>
    </location>
</feature>